<dbReference type="AlphaFoldDB" id="A0A402AIL6"/>
<proteinExistence type="predicted"/>
<name>A0A402AIL6_9CHLR</name>
<keyword evidence="1" id="KW-0472">Membrane</keyword>
<dbReference type="Proteomes" id="UP000287188">
    <property type="component" value="Unassembled WGS sequence"/>
</dbReference>
<reference evidence="3" key="1">
    <citation type="submission" date="2018-12" db="EMBL/GenBank/DDBJ databases">
        <title>Tengunoibacter tsumagoiensis gen. nov., sp. nov., Dictyobacter kobayashii sp. nov., D. alpinus sp. nov., and D. joshuensis sp. nov. and description of Dictyobacteraceae fam. nov. within the order Ktedonobacterales isolated from Tengu-no-mugimeshi.</title>
        <authorList>
            <person name="Wang C.M."/>
            <person name="Zheng Y."/>
            <person name="Sakai Y."/>
            <person name="Toyoda A."/>
            <person name="Minakuchi Y."/>
            <person name="Abe K."/>
            <person name="Yokota A."/>
            <person name="Yabe S."/>
        </authorList>
    </citation>
    <scope>NUCLEOTIDE SEQUENCE [LARGE SCALE GENOMIC DNA]</scope>
    <source>
        <strain evidence="3">Uno11</strain>
    </source>
</reference>
<feature type="transmembrane region" description="Helical" evidence="1">
    <location>
        <begin position="85"/>
        <end position="104"/>
    </location>
</feature>
<evidence type="ECO:0000256" key="1">
    <source>
        <dbReference type="SAM" id="Phobius"/>
    </source>
</evidence>
<dbReference type="EMBL" id="BIFS01000001">
    <property type="protein sequence ID" value="GCE18978.1"/>
    <property type="molecule type" value="Genomic_DNA"/>
</dbReference>
<sequence length="148" mass="16136">MVLFCIICTLLEVQTSEAAITNGGAMSLLRPDVATFWQLVDLVEGHLTPAQIVVVIWGWGSQIIYFACIVGYKHFHKSIARHNELLAKACTGGAVLITFYNCVTDYNYVGLVINNFWWQVAISSVIALGSATLGIAGLHFIKAGFGKE</sequence>
<accession>A0A402AIL6</accession>
<gene>
    <name evidence="2" type="ORF">KDK_27780</name>
</gene>
<evidence type="ECO:0000313" key="2">
    <source>
        <dbReference type="EMBL" id="GCE18978.1"/>
    </source>
</evidence>
<keyword evidence="3" id="KW-1185">Reference proteome</keyword>
<keyword evidence="1" id="KW-0812">Transmembrane</keyword>
<feature type="transmembrane region" description="Helical" evidence="1">
    <location>
        <begin position="52"/>
        <end position="73"/>
    </location>
</feature>
<keyword evidence="1" id="KW-1133">Transmembrane helix</keyword>
<organism evidence="2 3">
    <name type="scientific">Dictyobacter kobayashii</name>
    <dbReference type="NCBI Taxonomy" id="2014872"/>
    <lineage>
        <taxon>Bacteria</taxon>
        <taxon>Bacillati</taxon>
        <taxon>Chloroflexota</taxon>
        <taxon>Ktedonobacteria</taxon>
        <taxon>Ktedonobacterales</taxon>
        <taxon>Dictyobacteraceae</taxon>
        <taxon>Dictyobacter</taxon>
    </lineage>
</organism>
<feature type="transmembrane region" description="Helical" evidence="1">
    <location>
        <begin position="116"/>
        <end position="141"/>
    </location>
</feature>
<protein>
    <submittedName>
        <fullName evidence="2">Uncharacterized protein</fullName>
    </submittedName>
</protein>
<comment type="caution">
    <text evidence="2">The sequence shown here is derived from an EMBL/GenBank/DDBJ whole genome shotgun (WGS) entry which is preliminary data.</text>
</comment>
<evidence type="ECO:0000313" key="3">
    <source>
        <dbReference type="Proteomes" id="UP000287188"/>
    </source>
</evidence>